<dbReference type="PIRSF" id="PIRSF001227">
    <property type="entry name" value="Pen_acylase"/>
    <property type="match status" value="1"/>
</dbReference>
<sequence>MSSSTAVRQENRSVAGLQSPVEVLIDFWGVPHIYASSRRDMFFTQGYIAARDRLWQIDFLRKHRLGKLAKDFGPAMVERDRAARLFAYHGDLEREWASYGPEARSDAKAFVAGINAYVAEVRAGKQPLPEEFKLVGTQPDTWEPVDIVRVRSHALTRNVGSELKRAQVACAAGLAADKLRAPLSASSSTKVPAGLDPCSIPADALRDYRTALNEVTLSPDGKVAALDSDFNFFAETGDFNRNGSNNWAIAPSKTATGRPILANDPHRQYTVPALRYISHINAPGYSAIGANEPFIPGIASGHNGKIAFGYTIFAIDQEDLYVYQTHPAHPNQYRYKDRWEDMRIVTETVEVKGEAPRQVQLKFTRHGPVTYTDPNNHRAYAVRSVWSEPGTSAYLASRIYNTGANWKDFGEALSRWATPTLNFVYADTDGNIGWQVAGLAPVRPNWDGLMPVPGDGRYEWSGFQPLDKLPSQLNPANGFVATANEMNMPADYPNAQRKLGFEFADGSRANRIQSVLAAKAKLTLQDSMALQMDDHNYLAERLTGLLAGVSPTDSSLKAAVTLLREWDKNDSRDSAGAALYQVWTSRHLGRTVVEAVAPKASAIIGSGNLGGIVDYLETSRDKAQRERLLLSSLSDALKDVERLLGPDMRQWAWGKIHRAAFQHPFAAMGHAASREQFSIGSLALGGSGQSPHAASYDSRTFNVTSGASWRMVLDVGEWDNSRAINTPGQSGDPHSPHYRDLFPLWAEGQYIPLLFSRAAVESATNLRMSLSPES</sequence>
<keyword evidence="6" id="KW-1185">Reference proteome</keyword>
<dbReference type="InterPro" id="IPR023343">
    <property type="entry name" value="Penicillin_amidase_dom1"/>
</dbReference>
<dbReference type="Gene3D" id="2.30.120.10">
    <property type="match status" value="1"/>
</dbReference>
<dbReference type="InterPro" id="IPR014395">
    <property type="entry name" value="Pen/GL7ACA/AHL_acylase"/>
</dbReference>
<evidence type="ECO:0000256" key="2">
    <source>
        <dbReference type="ARBA" id="ARBA00022801"/>
    </source>
</evidence>
<reference evidence="5 6" key="1">
    <citation type="journal article" date="2021" name="Int. J. Syst. Evol. Microbiol.">
        <title>Steroidobacter gossypii sp. nov., isolated from soil of cotton cropping field.</title>
        <authorList>
            <person name="Huang R."/>
            <person name="Yang S."/>
            <person name="Zhen C."/>
            <person name="Liu W."/>
        </authorList>
    </citation>
    <scope>NUCLEOTIDE SEQUENCE [LARGE SCALE GENOMIC DNA]</scope>
    <source>
        <strain evidence="5 6">S1-65</strain>
    </source>
</reference>
<dbReference type="Gene3D" id="1.10.439.10">
    <property type="entry name" value="Penicillin Amidohydrolase, domain 1"/>
    <property type="match status" value="1"/>
</dbReference>
<dbReference type="PANTHER" id="PTHR34218:SF4">
    <property type="entry name" value="ACYL-HOMOSERINE LACTONE ACYLASE QUIP"/>
    <property type="match status" value="1"/>
</dbReference>
<protein>
    <submittedName>
        <fullName evidence="5">Penicillin acylase family protein</fullName>
    </submittedName>
</protein>
<evidence type="ECO:0000313" key="5">
    <source>
        <dbReference type="EMBL" id="MBM0107819.1"/>
    </source>
</evidence>
<evidence type="ECO:0000256" key="4">
    <source>
        <dbReference type="ARBA" id="ARBA00038735"/>
    </source>
</evidence>
<proteinExistence type="inferred from homology"/>
<evidence type="ECO:0000256" key="3">
    <source>
        <dbReference type="ARBA" id="ARBA00023145"/>
    </source>
</evidence>
<dbReference type="CDD" id="cd03747">
    <property type="entry name" value="Ntn_PGA_like"/>
    <property type="match status" value="1"/>
</dbReference>
<accession>A0ABS1X3L7</accession>
<comment type="similarity">
    <text evidence="1">Belongs to the peptidase S45 family.</text>
</comment>
<dbReference type="RefSeq" id="WP_203169934.1">
    <property type="nucleotide sequence ID" value="NZ_JAEVLS010000006.1"/>
</dbReference>
<comment type="caution">
    <text evidence="5">The sequence shown here is derived from an EMBL/GenBank/DDBJ whole genome shotgun (WGS) entry which is preliminary data.</text>
</comment>
<evidence type="ECO:0000256" key="1">
    <source>
        <dbReference type="ARBA" id="ARBA00006586"/>
    </source>
</evidence>
<dbReference type="Pfam" id="PF01804">
    <property type="entry name" value="Penicil_amidase"/>
    <property type="match status" value="1"/>
</dbReference>
<dbReference type="SUPFAM" id="SSF56235">
    <property type="entry name" value="N-terminal nucleophile aminohydrolases (Ntn hydrolases)"/>
    <property type="match status" value="1"/>
</dbReference>
<evidence type="ECO:0000313" key="6">
    <source>
        <dbReference type="Proteomes" id="UP000661077"/>
    </source>
</evidence>
<dbReference type="Gene3D" id="1.10.1400.10">
    <property type="match status" value="1"/>
</dbReference>
<gene>
    <name evidence="5" type="ORF">JM946_24050</name>
</gene>
<dbReference type="InterPro" id="IPR029055">
    <property type="entry name" value="Ntn_hydrolases_N"/>
</dbReference>
<dbReference type="Gene3D" id="3.60.20.10">
    <property type="entry name" value="Glutamine Phosphoribosylpyrophosphate, subunit 1, domain 1"/>
    <property type="match status" value="1"/>
</dbReference>
<dbReference type="EMBL" id="JAEVLS010000006">
    <property type="protein sequence ID" value="MBM0107819.1"/>
    <property type="molecule type" value="Genomic_DNA"/>
</dbReference>
<dbReference type="InterPro" id="IPR002692">
    <property type="entry name" value="S45"/>
</dbReference>
<dbReference type="Proteomes" id="UP000661077">
    <property type="component" value="Unassembled WGS sequence"/>
</dbReference>
<dbReference type="InterPro" id="IPR043146">
    <property type="entry name" value="Penicillin_amidase_N_B-knob"/>
</dbReference>
<dbReference type="PANTHER" id="PTHR34218">
    <property type="entry name" value="PEPTIDASE S45 PENICILLIN AMIDASE"/>
    <property type="match status" value="1"/>
</dbReference>
<keyword evidence="3" id="KW-0865">Zymogen</keyword>
<dbReference type="InterPro" id="IPR043147">
    <property type="entry name" value="Penicillin_amidase_A-knob"/>
</dbReference>
<name>A0ABS1X3L7_9GAMM</name>
<organism evidence="5 6">
    <name type="scientific">Steroidobacter gossypii</name>
    <dbReference type="NCBI Taxonomy" id="2805490"/>
    <lineage>
        <taxon>Bacteria</taxon>
        <taxon>Pseudomonadati</taxon>
        <taxon>Pseudomonadota</taxon>
        <taxon>Gammaproteobacteria</taxon>
        <taxon>Steroidobacterales</taxon>
        <taxon>Steroidobacteraceae</taxon>
        <taxon>Steroidobacter</taxon>
    </lineage>
</organism>
<comment type="subunit">
    <text evidence="4">Heterodimer of an alpha subunit and a beta subunit processed from the same precursor.</text>
</comment>
<keyword evidence="2" id="KW-0378">Hydrolase</keyword>